<dbReference type="EMBL" id="BMKW01000002">
    <property type="protein sequence ID" value="GGJ04655.1"/>
    <property type="molecule type" value="Genomic_DNA"/>
</dbReference>
<evidence type="ECO:0000313" key="2">
    <source>
        <dbReference type="Proteomes" id="UP000661507"/>
    </source>
</evidence>
<accession>A0A917NJ89</accession>
<dbReference type="AlphaFoldDB" id="A0A917NJ89"/>
<reference evidence="1" key="1">
    <citation type="journal article" date="2014" name="Int. J. Syst. Evol. Microbiol.">
        <title>Complete genome sequence of Corynebacterium casei LMG S-19264T (=DSM 44701T), isolated from a smear-ripened cheese.</title>
        <authorList>
            <consortium name="US DOE Joint Genome Institute (JGI-PGF)"/>
            <person name="Walter F."/>
            <person name="Albersmeier A."/>
            <person name="Kalinowski J."/>
            <person name="Ruckert C."/>
        </authorList>
    </citation>
    <scope>NUCLEOTIDE SEQUENCE</scope>
    <source>
        <strain evidence="1">CGMCC 1.3617</strain>
    </source>
</reference>
<organism evidence="1 2">
    <name type="scientific">Neoroseomonas lacus</name>
    <dbReference type="NCBI Taxonomy" id="287609"/>
    <lineage>
        <taxon>Bacteria</taxon>
        <taxon>Pseudomonadati</taxon>
        <taxon>Pseudomonadota</taxon>
        <taxon>Alphaproteobacteria</taxon>
        <taxon>Acetobacterales</taxon>
        <taxon>Acetobacteraceae</taxon>
        <taxon>Neoroseomonas</taxon>
    </lineage>
</organism>
<reference evidence="1" key="2">
    <citation type="submission" date="2020-09" db="EMBL/GenBank/DDBJ databases">
        <authorList>
            <person name="Sun Q."/>
            <person name="Zhou Y."/>
        </authorList>
    </citation>
    <scope>NUCLEOTIDE SEQUENCE</scope>
    <source>
        <strain evidence="1">CGMCC 1.3617</strain>
    </source>
</reference>
<name>A0A917NJ89_9PROT</name>
<sequence length="49" mass="5435">MLNMIDEFTRECLAIRIDRKLKSTGVIDVLSDLFILRGAPGPYPLGQSA</sequence>
<protein>
    <submittedName>
        <fullName evidence="1">Uncharacterized protein</fullName>
    </submittedName>
</protein>
<comment type="caution">
    <text evidence="1">The sequence shown here is derived from an EMBL/GenBank/DDBJ whole genome shotgun (WGS) entry which is preliminary data.</text>
</comment>
<keyword evidence="2" id="KW-1185">Reference proteome</keyword>
<evidence type="ECO:0000313" key="1">
    <source>
        <dbReference type="EMBL" id="GGJ04655.1"/>
    </source>
</evidence>
<proteinExistence type="predicted"/>
<dbReference type="Proteomes" id="UP000661507">
    <property type="component" value="Unassembled WGS sequence"/>
</dbReference>
<gene>
    <name evidence="1" type="ORF">GCM10011320_09440</name>
</gene>